<feature type="domain" description="BIG2" evidence="1">
    <location>
        <begin position="1"/>
        <end position="82"/>
    </location>
</feature>
<dbReference type="Pfam" id="PF02368">
    <property type="entry name" value="Big_2"/>
    <property type="match status" value="3"/>
</dbReference>
<dbReference type="Gene3D" id="2.60.40.1080">
    <property type="match status" value="3"/>
</dbReference>
<dbReference type="InterPro" id="IPR008964">
    <property type="entry name" value="Invasin/intimin_cell_adhesion"/>
</dbReference>
<dbReference type="SMART" id="SM00635">
    <property type="entry name" value="BID_2"/>
    <property type="match status" value="3"/>
</dbReference>
<name>W4L976_9BACT</name>
<dbReference type="PANTHER" id="PTHR23019">
    <property type="entry name" value="NUCLEAR PORE MEMBRANE GLYCOPROTEIN GP210-RELATED"/>
    <property type="match status" value="1"/>
</dbReference>
<dbReference type="InterPro" id="IPR003343">
    <property type="entry name" value="Big_2"/>
</dbReference>
<evidence type="ECO:0000259" key="1">
    <source>
        <dbReference type="SMART" id="SM00635"/>
    </source>
</evidence>
<dbReference type="Proteomes" id="UP000019140">
    <property type="component" value="Unassembled WGS sequence"/>
</dbReference>
<organism evidence="2 3">
    <name type="scientific">Candidatus Entotheonella gemina</name>
    <dbReference type="NCBI Taxonomy" id="1429439"/>
    <lineage>
        <taxon>Bacteria</taxon>
        <taxon>Pseudomonadati</taxon>
        <taxon>Nitrospinota/Tectimicrobiota group</taxon>
        <taxon>Candidatus Tectimicrobiota</taxon>
        <taxon>Candidatus Entotheonellia</taxon>
        <taxon>Candidatus Entotheonellales</taxon>
        <taxon>Candidatus Entotheonellaceae</taxon>
        <taxon>Candidatus Entotheonella</taxon>
    </lineage>
</organism>
<dbReference type="EMBL" id="AZHX01002501">
    <property type="protein sequence ID" value="ETW94245.1"/>
    <property type="molecule type" value="Genomic_DNA"/>
</dbReference>
<feature type="domain" description="BIG2" evidence="1">
    <location>
        <begin position="90"/>
        <end position="169"/>
    </location>
</feature>
<accession>W4L976</accession>
<dbReference type="PANTHER" id="PTHR23019:SF0">
    <property type="entry name" value="NUCLEAR PORE MEMBRANE GLYCOPROTEIN 210"/>
    <property type="match status" value="1"/>
</dbReference>
<evidence type="ECO:0000313" key="3">
    <source>
        <dbReference type="Proteomes" id="UP000019140"/>
    </source>
</evidence>
<feature type="domain" description="BIG2" evidence="1">
    <location>
        <begin position="179"/>
        <end position="258"/>
    </location>
</feature>
<feature type="non-terminal residue" evidence="2">
    <location>
        <position position="294"/>
    </location>
</feature>
<evidence type="ECO:0000313" key="2">
    <source>
        <dbReference type="EMBL" id="ETW94245.1"/>
    </source>
</evidence>
<reference evidence="2 3" key="1">
    <citation type="journal article" date="2014" name="Nature">
        <title>An environmental bacterial taxon with a large and distinct metabolic repertoire.</title>
        <authorList>
            <person name="Wilson M.C."/>
            <person name="Mori T."/>
            <person name="Ruckert C."/>
            <person name="Uria A.R."/>
            <person name="Helf M.J."/>
            <person name="Takada K."/>
            <person name="Gernert C."/>
            <person name="Steffens U.A."/>
            <person name="Heycke N."/>
            <person name="Schmitt S."/>
            <person name="Rinke C."/>
            <person name="Helfrich E.J."/>
            <person name="Brachmann A.O."/>
            <person name="Gurgui C."/>
            <person name="Wakimoto T."/>
            <person name="Kracht M."/>
            <person name="Crusemann M."/>
            <person name="Hentschel U."/>
            <person name="Abe I."/>
            <person name="Matsunaga S."/>
            <person name="Kalinowski J."/>
            <person name="Takeyama H."/>
            <person name="Piel J."/>
        </authorList>
    </citation>
    <scope>NUCLEOTIDE SEQUENCE [LARGE SCALE GENOMIC DNA]</scope>
    <source>
        <strain evidence="3">TSY2</strain>
    </source>
</reference>
<sequence>MPVALAIEPVTATIDVGQTQPFTARVTLSDGSNQEVTNQATWTSSNDNIATINAQGLATGISLGTVQINAQFAGFTASANLTVEGPPDPVPVSLAIEPVTATINVGQTQSFTARVTLSDGSNQEVTNQTIWTSSNDNVVTIDAQGLATGIGDGTVQITAQFAEFSVTATLMVEALPDPVVVSLAIEPMTATIDVDQTQLFTARAILSDGSTQEVTNQATWTSSNDNVATIDTQGLATGIRAGTVQINAQLTEFMATATLIVQEPPDPVPVALAIEPETATINVGQTQSFTLAIV</sequence>
<proteinExistence type="predicted"/>
<dbReference type="AlphaFoldDB" id="W4L976"/>
<dbReference type="SUPFAM" id="SSF49373">
    <property type="entry name" value="Invasin/intimin cell-adhesion fragments"/>
    <property type="match status" value="3"/>
</dbReference>
<dbReference type="HOGENOM" id="CLU_948337_0_0_7"/>
<dbReference type="InterPro" id="IPR045197">
    <property type="entry name" value="NUP210-like"/>
</dbReference>
<keyword evidence="3" id="KW-1185">Reference proteome</keyword>
<gene>
    <name evidence="2" type="ORF">ETSY2_50100</name>
</gene>
<comment type="caution">
    <text evidence="2">The sequence shown here is derived from an EMBL/GenBank/DDBJ whole genome shotgun (WGS) entry which is preliminary data.</text>
</comment>
<protein>
    <recommendedName>
        <fullName evidence="1">BIG2 domain-containing protein</fullName>
    </recommendedName>
</protein>